<dbReference type="STRING" id="439228.SAMN06295920_109213"/>
<evidence type="ECO:0000313" key="7">
    <source>
        <dbReference type="Proteomes" id="UP000189818"/>
    </source>
</evidence>
<dbReference type="PANTHER" id="PTHR30579">
    <property type="entry name" value="TRANSCRIPTIONAL REGULATOR"/>
    <property type="match status" value="1"/>
</dbReference>
<evidence type="ECO:0000256" key="2">
    <source>
        <dbReference type="ARBA" id="ARBA00023015"/>
    </source>
</evidence>
<dbReference type="GO" id="GO:0003700">
    <property type="term" value="F:DNA-binding transcription factor activity"/>
    <property type="evidence" value="ECO:0007669"/>
    <property type="project" value="InterPro"/>
</dbReference>
<evidence type="ECO:0000256" key="4">
    <source>
        <dbReference type="ARBA" id="ARBA00023163"/>
    </source>
</evidence>
<dbReference type="AlphaFoldDB" id="A0A1T5FHJ1"/>
<dbReference type="Gene3D" id="1.10.10.10">
    <property type="entry name" value="Winged helix-like DNA-binding domain superfamily/Winged helix DNA-binding domain"/>
    <property type="match status" value="1"/>
</dbReference>
<evidence type="ECO:0000256" key="3">
    <source>
        <dbReference type="ARBA" id="ARBA00023125"/>
    </source>
</evidence>
<keyword evidence="3 6" id="KW-0238">DNA-binding</keyword>
<dbReference type="FunFam" id="1.10.10.10:FF:000001">
    <property type="entry name" value="LysR family transcriptional regulator"/>
    <property type="match status" value="1"/>
</dbReference>
<dbReference type="InterPro" id="IPR000847">
    <property type="entry name" value="LysR_HTH_N"/>
</dbReference>
<dbReference type="InterPro" id="IPR005119">
    <property type="entry name" value="LysR_subst-bd"/>
</dbReference>
<dbReference type="OrthoDB" id="1631201at2"/>
<dbReference type="InterPro" id="IPR036390">
    <property type="entry name" value="WH_DNA-bd_sf"/>
</dbReference>
<reference evidence="7" key="1">
    <citation type="submission" date="2017-02" db="EMBL/GenBank/DDBJ databases">
        <authorList>
            <person name="Varghese N."/>
            <person name="Submissions S."/>
        </authorList>
    </citation>
    <scope>NUCLEOTIDE SEQUENCE [LARGE SCALE GENOMIC DNA]</scope>
    <source>
        <strain evidence="7">UM2</strain>
    </source>
</reference>
<dbReference type="PROSITE" id="PS50931">
    <property type="entry name" value="HTH_LYSR"/>
    <property type="match status" value="1"/>
</dbReference>
<protein>
    <submittedName>
        <fullName evidence="6">DNA-binding transcriptional regulator, LysR family</fullName>
    </submittedName>
</protein>
<accession>A0A1T5FHJ1</accession>
<dbReference type="EMBL" id="FUYM01000009">
    <property type="protein sequence ID" value="SKB95619.1"/>
    <property type="molecule type" value="Genomic_DNA"/>
</dbReference>
<dbReference type="Pfam" id="PF03466">
    <property type="entry name" value="LysR_substrate"/>
    <property type="match status" value="1"/>
</dbReference>
<organism evidence="6 7">
    <name type="scientific">Rhizorhabdus histidinilytica</name>
    <dbReference type="NCBI Taxonomy" id="439228"/>
    <lineage>
        <taxon>Bacteria</taxon>
        <taxon>Pseudomonadati</taxon>
        <taxon>Pseudomonadota</taxon>
        <taxon>Alphaproteobacteria</taxon>
        <taxon>Sphingomonadales</taxon>
        <taxon>Sphingomonadaceae</taxon>
        <taxon>Rhizorhabdus</taxon>
    </lineage>
</organism>
<gene>
    <name evidence="6" type="ORF">SAMN06295920_109213</name>
</gene>
<evidence type="ECO:0000259" key="5">
    <source>
        <dbReference type="PROSITE" id="PS50931"/>
    </source>
</evidence>
<keyword evidence="4" id="KW-0804">Transcription</keyword>
<keyword evidence="7" id="KW-1185">Reference proteome</keyword>
<dbReference type="PRINTS" id="PR00039">
    <property type="entry name" value="HTHLYSR"/>
</dbReference>
<dbReference type="Gene3D" id="3.40.190.10">
    <property type="entry name" value="Periplasmic binding protein-like II"/>
    <property type="match status" value="2"/>
</dbReference>
<sequence length="278" mass="29556">MAVNLPTNMLRSFVAIVDAGSMLNAAERVFVTQSALSLQIKRLEELVQKPLFHREGRRLALTAAGELLLGYARRLLALHDEALAAVTAGQFAGPVRVGMVQDFADLLLSGLLARFSELHADAQIFARVAGTAELQEMLARGQLDLLIGYAAPGDAQAVRTAPSVWFGDDALTLKAELPLVVLEKPCRFREAAIAALDAAGRPWRIAVETPNLSTLRAAIASGLGVSSRTGLFLRDLPAVTPGLLPPLPDVACIVARAKPDRDASAHLHDLAVELIAGL</sequence>
<proteinExistence type="inferred from homology"/>
<keyword evidence="2" id="KW-0805">Transcription regulation</keyword>
<dbReference type="Pfam" id="PF00126">
    <property type="entry name" value="HTH_1"/>
    <property type="match status" value="1"/>
</dbReference>
<dbReference type="InterPro" id="IPR036388">
    <property type="entry name" value="WH-like_DNA-bd_sf"/>
</dbReference>
<dbReference type="PANTHER" id="PTHR30579:SF7">
    <property type="entry name" value="HTH-TYPE TRANSCRIPTIONAL REGULATOR LRHA-RELATED"/>
    <property type="match status" value="1"/>
</dbReference>
<dbReference type="Proteomes" id="UP000189818">
    <property type="component" value="Unassembled WGS sequence"/>
</dbReference>
<evidence type="ECO:0000313" key="6">
    <source>
        <dbReference type="EMBL" id="SKB95619.1"/>
    </source>
</evidence>
<dbReference type="SUPFAM" id="SSF46785">
    <property type="entry name" value="Winged helix' DNA-binding domain"/>
    <property type="match status" value="1"/>
</dbReference>
<feature type="domain" description="HTH lysR-type" evidence="5">
    <location>
        <begin position="5"/>
        <end position="62"/>
    </location>
</feature>
<dbReference type="RefSeq" id="WP_079649793.1">
    <property type="nucleotide sequence ID" value="NZ_FUYM01000009.1"/>
</dbReference>
<dbReference type="GO" id="GO:0003677">
    <property type="term" value="F:DNA binding"/>
    <property type="evidence" value="ECO:0007669"/>
    <property type="project" value="UniProtKB-KW"/>
</dbReference>
<name>A0A1T5FHJ1_9SPHN</name>
<evidence type="ECO:0000256" key="1">
    <source>
        <dbReference type="ARBA" id="ARBA00009437"/>
    </source>
</evidence>
<dbReference type="SUPFAM" id="SSF53850">
    <property type="entry name" value="Periplasmic binding protein-like II"/>
    <property type="match status" value="1"/>
</dbReference>
<dbReference type="InterPro" id="IPR050176">
    <property type="entry name" value="LTTR"/>
</dbReference>
<comment type="similarity">
    <text evidence="1">Belongs to the LysR transcriptional regulatory family.</text>
</comment>